<reference evidence="1" key="1">
    <citation type="submission" date="2018-05" db="EMBL/GenBank/DDBJ databases">
        <authorList>
            <person name="Lanie J.A."/>
            <person name="Ng W.-L."/>
            <person name="Kazmierczak K.M."/>
            <person name="Andrzejewski T.M."/>
            <person name="Davidsen T.M."/>
            <person name="Wayne K.J."/>
            <person name="Tettelin H."/>
            <person name="Glass J.I."/>
            <person name="Rusch D."/>
            <person name="Podicherti R."/>
            <person name="Tsui H.-C.T."/>
            <person name="Winkler M.E."/>
        </authorList>
    </citation>
    <scope>NUCLEOTIDE SEQUENCE</scope>
</reference>
<dbReference type="AlphaFoldDB" id="A0A381VUQ6"/>
<proteinExistence type="predicted"/>
<evidence type="ECO:0000313" key="1">
    <source>
        <dbReference type="EMBL" id="SVA44039.1"/>
    </source>
</evidence>
<dbReference type="GO" id="GO:0005524">
    <property type="term" value="F:ATP binding"/>
    <property type="evidence" value="ECO:0007669"/>
    <property type="project" value="InterPro"/>
</dbReference>
<dbReference type="InterPro" id="IPR013757">
    <property type="entry name" value="Topo_IIA_A_a_sf"/>
</dbReference>
<dbReference type="GO" id="GO:0003677">
    <property type="term" value="F:DNA binding"/>
    <property type="evidence" value="ECO:0007669"/>
    <property type="project" value="InterPro"/>
</dbReference>
<dbReference type="Gene3D" id="1.10.268.10">
    <property type="entry name" value="Topoisomerase, domain 3"/>
    <property type="match status" value="1"/>
</dbReference>
<dbReference type="GO" id="GO:0003918">
    <property type="term" value="F:DNA topoisomerase type II (double strand cut, ATP-hydrolyzing) activity"/>
    <property type="evidence" value="ECO:0007669"/>
    <property type="project" value="InterPro"/>
</dbReference>
<dbReference type="EMBL" id="UINC01009847">
    <property type="protein sequence ID" value="SVA44039.1"/>
    <property type="molecule type" value="Genomic_DNA"/>
</dbReference>
<accession>A0A381VUQ6</accession>
<gene>
    <name evidence="1" type="ORF">METZ01_LOCUS96893</name>
</gene>
<protein>
    <submittedName>
        <fullName evidence="1">Uncharacterized protein</fullName>
    </submittedName>
</protein>
<name>A0A381VUQ6_9ZZZZ</name>
<organism evidence="1">
    <name type="scientific">marine metagenome</name>
    <dbReference type="NCBI Taxonomy" id="408172"/>
    <lineage>
        <taxon>unclassified sequences</taxon>
        <taxon>metagenomes</taxon>
        <taxon>ecological metagenomes</taxon>
    </lineage>
</organism>
<sequence>MITLICSSTDCQAARAGLMADGFSFTEVQANHILNTQLGDLVGEVSNPELRLTGDLPINV</sequence>